<proteinExistence type="predicted"/>
<reference evidence="2 3" key="1">
    <citation type="submission" date="2020-02" db="EMBL/GenBank/DDBJ databases">
        <authorList>
            <person name="Chaudhuri R."/>
        </authorList>
    </citation>
    <scope>NUCLEOTIDE SEQUENCE [LARGE SCALE GENOMIC DNA]</scope>
    <source>
        <strain evidence="2">SFB21</strain>
    </source>
</reference>
<sequence>MNETTYLLKNIRLERAFEYDDAGNVVATKTTTAHLHIENGKIVNIYFDEIPETLKGLSQCDGGQALALPGINDAHIHLDKTYYGGPWRAAEENKSVAEMIQIEKTLLPEQLPVLEHRAKAILDLIISKGATRTLAHCNIDHSIGVQHFAKIQEILNQYSPLISAKTVAFPQHGLYRDDAVELMKEVLSMGCNYVGGLDPAEIDGNMQKSLDTTVQLALDYNVGIDFHIHERGNVGKTSLDYLFDLVEQNPSLKSKVNLSHAFVLYDIFKQGELADYAARMRDLGIKLVSGVPIQFKMPLAELRDYEVQVEVGTDSVMDHWYPFGQGDIIERSNIIAQLYGWKNEYHLSRALYFATGTTPLNHAGEMVWPQIGMDADIVLFDASCSAEVIARISARKLTIHKGKISYSLNG</sequence>
<dbReference type="SUPFAM" id="SSF51556">
    <property type="entry name" value="Metallo-dependent hydrolases"/>
    <property type="match status" value="1"/>
</dbReference>
<dbReference type="InterPro" id="IPR052349">
    <property type="entry name" value="Metallo-hydrolase_Enzymes"/>
</dbReference>
<dbReference type="GO" id="GO:0016814">
    <property type="term" value="F:hydrolase activity, acting on carbon-nitrogen (but not peptide) bonds, in cyclic amidines"/>
    <property type="evidence" value="ECO:0007669"/>
    <property type="project" value="TreeGrafter"/>
</dbReference>
<dbReference type="CDD" id="cd01293">
    <property type="entry name" value="Bact_CD"/>
    <property type="match status" value="1"/>
</dbReference>
<dbReference type="PANTHER" id="PTHR32027:SF9">
    <property type="entry name" value="BLL3847 PROTEIN"/>
    <property type="match status" value="1"/>
</dbReference>
<name>A0A811GEZ5_9GAMM</name>
<dbReference type="SUPFAM" id="SSF51338">
    <property type="entry name" value="Composite domain of metallo-dependent hydrolases"/>
    <property type="match status" value="1"/>
</dbReference>
<dbReference type="Proteomes" id="UP000489961">
    <property type="component" value="Unassembled WGS sequence"/>
</dbReference>
<evidence type="ECO:0000313" key="3">
    <source>
        <dbReference type="Proteomes" id="UP000489961"/>
    </source>
</evidence>
<accession>A0A811GEZ5</accession>
<dbReference type="RefSeq" id="WP_174560635.1">
    <property type="nucleotide sequence ID" value="NZ_CADDTS010000048.1"/>
</dbReference>
<keyword evidence="2" id="KW-0378">Hydrolase</keyword>
<dbReference type="InterPro" id="IPR032466">
    <property type="entry name" value="Metal_Hydrolase"/>
</dbReference>
<evidence type="ECO:0000313" key="2">
    <source>
        <dbReference type="EMBL" id="CAB1221622.1"/>
    </source>
</evidence>
<dbReference type="EC" id="3.5.4.42" evidence="2"/>
<comment type="caution">
    <text evidence="2">The sequence shown here is derived from an EMBL/GenBank/DDBJ whole genome shotgun (WGS) entry which is preliminary data.</text>
</comment>
<dbReference type="Gene3D" id="3.20.20.140">
    <property type="entry name" value="Metal-dependent hydrolases"/>
    <property type="match status" value="1"/>
</dbReference>
<dbReference type="PANTHER" id="PTHR32027">
    <property type="entry name" value="CYTOSINE DEAMINASE"/>
    <property type="match status" value="1"/>
</dbReference>
<feature type="domain" description="Amidohydrolase 3" evidence="1">
    <location>
        <begin position="178"/>
        <end position="406"/>
    </location>
</feature>
<dbReference type="AlphaFoldDB" id="A0A811GEZ5"/>
<evidence type="ECO:0000259" key="1">
    <source>
        <dbReference type="Pfam" id="PF07969"/>
    </source>
</evidence>
<dbReference type="Pfam" id="PF07969">
    <property type="entry name" value="Amidohydro_3"/>
    <property type="match status" value="1"/>
</dbReference>
<dbReference type="NCBIfam" id="NF005312">
    <property type="entry name" value="PRK06846.1"/>
    <property type="match status" value="1"/>
</dbReference>
<dbReference type="InterPro" id="IPR013108">
    <property type="entry name" value="Amidohydro_3"/>
</dbReference>
<dbReference type="GO" id="GO:0018764">
    <property type="term" value="F:N-isopropylammelide isopropylaminohydrolase activity"/>
    <property type="evidence" value="ECO:0007669"/>
    <property type="project" value="UniProtKB-EC"/>
</dbReference>
<gene>
    <name evidence="2" type="primary">atzC</name>
    <name evidence="2" type="ORF">SFB21_2899</name>
</gene>
<organism evidence="2 3">
    <name type="scientific">Acinetobacter bouvetii</name>
    <dbReference type="NCBI Taxonomy" id="202951"/>
    <lineage>
        <taxon>Bacteria</taxon>
        <taxon>Pseudomonadati</taxon>
        <taxon>Pseudomonadota</taxon>
        <taxon>Gammaproteobacteria</taxon>
        <taxon>Moraxellales</taxon>
        <taxon>Moraxellaceae</taxon>
        <taxon>Acinetobacter</taxon>
    </lineage>
</organism>
<dbReference type="InterPro" id="IPR011059">
    <property type="entry name" value="Metal-dep_hydrolase_composite"/>
</dbReference>
<dbReference type="EMBL" id="CADDTS010000048">
    <property type="protein sequence ID" value="CAB1221622.1"/>
    <property type="molecule type" value="Genomic_DNA"/>
</dbReference>
<protein>
    <submittedName>
        <fullName evidence="2">N-isopropylammelide isopropyl amidohydrolase</fullName>
        <ecNumber evidence="2">3.5.4.42</ecNumber>
    </submittedName>
</protein>
<dbReference type="Gene3D" id="2.30.40.10">
    <property type="entry name" value="Urease, subunit C, domain 1"/>
    <property type="match status" value="1"/>
</dbReference>